<protein>
    <submittedName>
        <fullName evidence="1">Uncharacterized protein</fullName>
    </submittedName>
</protein>
<proteinExistence type="predicted"/>
<dbReference type="EMBL" id="KK583270">
    <property type="protein sequence ID" value="KDO22331.1"/>
    <property type="molecule type" value="Genomic_DNA"/>
</dbReference>
<dbReference type="RefSeq" id="XP_012206965.1">
    <property type="nucleotide sequence ID" value="XM_012351575.1"/>
</dbReference>
<dbReference type="AlphaFoldDB" id="A0A067C713"/>
<organism evidence="1 2">
    <name type="scientific">Saprolegnia parasitica (strain CBS 223.65)</name>
    <dbReference type="NCBI Taxonomy" id="695850"/>
    <lineage>
        <taxon>Eukaryota</taxon>
        <taxon>Sar</taxon>
        <taxon>Stramenopiles</taxon>
        <taxon>Oomycota</taxon>
        <taxon>Saprolegniomycetes</taxon>
        <taxon>Saprolegniales</taxon>
        <taxon>Saprolegniaceae</taxon>
        <taxon>Saprolegnia</taxon>
    </lineage>
</organism>
<accession>A0A067C713</accession>
<evidence type="ECO:0000313" key="1">
    <source>
        <dbReference type="EMBL" id="KDO22331.1"/>
    </source>
</evidence>
<name>A0A067C713_SAPPC</name>
<reference evidence="1 2" key="1">
    <citation type="journal article" date="2013" name="PLoS Genet.">
        <title>Distinctive expansion of potential virulence genes in the genome of the oomycete fish pathogen Saprolegnia parasitica.</title>
        <authorList>
            <person name="Jiang R.H."/>
            <person name="de Bruijn I."/>
            <person name="Haas B.J."/>
            <person name="Belmonte R."/>
            <person name="Lobach L."/>
            <person name="Christie J."/>
            <person name="van den Ackerveken G."/>
            <person name="Bottin A."/>
            <person name="Bulone V."/>
            <person name="Diaz-Moreno S.M."/>
            <person name="Dumas B."/>
            <person name="Fan L."/>
            <person name="Gaulin E."/>
            <person name="Govers F."/>
            <person name="Grenville-Briggs L.J."/>
            <person name="Horner N.R."/>
            <person name="Levin J.Z."/>
            <person name="Mammella M."/>
            <person name="Meijer H.J."/>
            <person name="Morris P."/>
            <person name="Nusbaum C."/>
            <person name="Oome S."/>
            <person name="Phillips A.J."/>
            <person name="van Rooyen D."/>
            <person name="Rzeszutek E."/>
            <person name="Saraiva M."/>
            <person name="Secombes C.J."/>
            <person name="Seidl M.F."/>
            <person name="Snel B."/>
            <person name="Stassen J.H."/>
            <person name="Sykes S."/>
            <person name="Tripathy S."/>
            <person name="van den Berg H."/>
            <person name="Vega-Arreguin J.C."/>
            <person name="Wawra S."/>
            <person name="Young S.K."/>
            <person name="Zeng Q."/>
            <person name="Dieguez-Uribeondo J."/>
            <person name="Russ C."/>
            <person name="Tyler B.M."/>
            <person name="van West P."/>
        </authorList>
    </citation>
    <scope>NUCLEOTIDE SEQUENCE [LARGE SCALE GENOMIC DNA]</scope>
    <source>
        <strain evidence="1 2">CBS 223.65</strain>
    </source>
</reference>
<evidence type="ECO:0000313" key="2">
    <source>
        <dbReference type="Proteomes" id="UP000030745"/>
    </source>
</evidence>
<dbReference type="GeneID" id="24134724"/>
<sequence>MRAATATTKHDRRFTKKATAYAAIKEQPVTLSRRHYHRDRPARRAPEPRALLCDDEHEPQRRCQRELLHDGAAVGALLNVLPQQDGGKAKKLPKPMGAAHATERNDCFVMVSEAAASCLALEKRWMDHEVDAFLASKNVPQGAPVPAGLLTKLREFLERKGYAIDSATYLKTIAIGPRSKNITDDVRRVCLTGVFHVTTVEQNYEANDGTTAPGTTAMQHMTCINSPIPGKTLFFDPDVNGSGKWRDLQHLWFAPGTVLRNIRRVIRARAVVNLSRARVLRVVPPKQH</sequence>
<dbReference type="KEGG" id="spar:SPRG_12792"/>
<dbReference type="Proteomes" id="UP000030745">
    <property type="component" value="Unassembled WGS sequence"/>
</dbReference>
<keyword evidence="2" id="KW-1185">Reference proteome</keyword>
<dbReference type="VEuPathDB" id="FungiDB:SPRG_12792"/>
<gene>
    <name evidence="1" type="ORF">SPRG_12792</name>
</gene>